<evidence type="ECO:0000259" key="2">
    <source>
        <dbReference type="Pfam" id="PF04892"/>
    </source>
</evidence>
<dbReference type="PANTHER" id="PTHR28008">
    <property type="entry name" value="DOMAIN PROTEIN, PUTATIVE (AFU_ORTHOLOGUE AFUA_3G10980)-RELATED"/>
    <property type="match status" value="1"/>
</dbReference>
<dbReference type="EMBL" id="QRAN01000029">
    <property type="protein sequence ID" value="RLQ20370.1"/>
    <property type="molecule type" value="Genomic_DNA"/>
</dbReference>
<protein>
    <submittedName>
        <fullName evidence="3">VanZ family protein</fullName>
    </submittedName>
</protein>
<keyword evidence="1" id="KW-1133">Transmembrane helix</keyword>
<name>A0A3L7DUV1_9GAMM</name>
<feature type="transmembrane region" description="Helical" evidence="1">
    <location>
        <begin position="62"/>
        <end position="82"/>
    </location>
</feature>
<feature type="transmembrane region" description="Helical" evidence="1">
    <location>
        <begin position="218"/>
        <end position="237"/>
    </location>
</feature>
<dbReference type="PANTHER" id="PTHR28008:SF1">
    <property type="entry name" value="DOMAIN PROTEIN, PUTATIVE (AFU_ORTHOLOGUE AFUA_3G10980)-RELATED"/>
    <property type="match status" value="1"/>
</dbReference>
<feature type="transmembrane region" description="Helical" evidence="1">
    <location>
        <begin position="805"/>
        <end position="829"/>
    </location>
</feature>
<keyword evidence="1" id="KW-0812">Transmembrane</keyword>
<evidence type="ECO:0000313" key="3">
    <source>
        <dbReference type="EMBL" id="RLQ20370.1"/>
    </source>
</evidence>
<reference evidence="3 4" key="1">
    <citation type="submission" date="2018-07" db="EMBL/GenBank/DDBJ databases">
        <title>Halioglobus sp. genome submission.</title>
        <authorList>
            <person name="Ye M.-Q."/>
            <person name="Du Z.-J."/>
        </authorList>
    </citation>
    <scope>NUCLEOTIDE SEQUENCE [LARGE SCALE GENOMIC DNA]</scope>
    <source>
        <strain evidence="3 4">U0301</strain>
    </source>
</reference>
<feature type="transmembrane region" description="Helical" evidence="1">
    <location>
        <begin position="446"/>
        <end position="467"/>
    </location>
</feature>
<feature type="transmembrane region" description="Helical" evidence="1">
    <location>
        <begin position="266"/>
        <end position="288"/>
    </location>
</feature>
<feature type="transmembrane region" description="Helical" evidence="1">
    <location>
        <begin position="651"/>
        <end position="674"/>
    </location>
</feature>
<dbReference type="Pfam" id="PF04892">
    <property type="entry name" value="VanZ"/>
    <property type="match status" value="3"/>
</dbReference>
<dbReference type="AlphaFoldDB" id="A0A3L7DUV1"/>
<feature type="transmembrane region" description="Helical" evidence="1">
    <location>
        <begin position="359"/>
        <end position="381"/>
    </location>
</feature>
<dbReference type="OrthoDB" id="283584at2"/>
<feature type="transmembrane region" description="Helical" evidence="1">
    <location>
        <begin position="177"/>
        <end position="198"/>
    </location>
</feature>
<feature type="transmembrane region" description="Helical" evidence="1">
    <location>
        <begin position="320"/>
        <end position="338"/>
    </location>
</feature>
<evidence type="ECO:0000256" key="1">
    <source>
        <dbReference type="SAM" id="Phobius"/>
    </source>
</evidence>
<feature type="transmembrane region" description="Helical" evidence="1">
    <location>
        <begin position="719"/>
        <end position="741"/>
    </location>
</feature>
<feature type="transmembrane region" description="Helical" evidence="1">
    <location>
        <begin position="527"/>
        <end position="551"/>
    </location>
</feature>
<keyword evidence="4" id="KW-1185">Reference proteome</keyword>
<feature type="transmembrane region" description="Helical" evidence="1">
    <location>
        <begin position="115"/>
        <end position="135"/>
    </location>
</feature>
<gene>
    <name evidence="3" type="ORF">DWB85_17900</name>
</gene>
<feature type="transmembrane region" description="Helical" evidence="1">
    <location>
        <begin position="417"/>
        <end position="434"/>
    </location>
</feature>
<proteinExistence type="predicted"/>
<feature type="domain" description="VanZ-like" evidence="2">
    <location>
        <begin position="367"/>
        <end position="493"/>
    </location>
</feature>
<feature type="transmembrane region" description="Helical" evidence="1">
    <location>
        <begin position="295"/>
        <end position="314"/>
    </location>
</feature>
<organism evidence="3 4">
    <name type="scientific">Seongchinamella sediminis</name>
    <dbReference type="NCBI Taxonomy" id="2283635"/>
    <lineage>
        <taxon>Bacteria</taxon>
        <taxon>Pseudomonadati</taxon>
        <taxon>Pseudomonadota</taxon>
        <taxon>Gammaproteobacteria</taxon>
        <taxon>Cellvibrionales</taxon>
        <taxon>Halieaceae</taxon>
        <taxon>Seongchinamella</taxon>
    </lineage>
</organism>
<dbReference type="NCBIfam" id="NF037970">
    <property type="entry name" value="vanZ_1"/>
    <property type="match status" value="1"/>
</dbReference>
<dbReference type="InterPro" id="IPR006976">
    <property type="entry name" value="VanZ-like"/>
</dbReference>
<feature type="transmembrane region" description="Helical" evidence="1">
    <location>
        <begin position="606"/>
        <end position="631"/>
    </location>
</feature>
<feature type="transmembrane region" description="Helical" evidence="1">
    <location>
        <begin position="571"/>
        <end position="594"/>
    </location>
</feature>
<feature type="domain" description="VanZ-like" evidence="2">
    <location>
        <begin position="81"/>
        <end position="191"/>
    </location>
</feature>
<comment type="caution">
    <text evidence="3">The sequence shown here is derived from an EMBL/GenBank/DDBJ whole genome shotgun (WGS) entry which is preliminary data.</text>
</comment>
<feature type="transmembrane region" description="Helical" evidence="1">
    <location>
        <begin position="142"/>
        <end position="165"/>
    </location>
</feature>
<evidence type="ECO:0000313" key="4">
    <source>
        <dbReference type="Proteomes" id="UP000265509"/>
    </source>
</evidence>
<feature type="transmembrane region" description="Helical" evidence="1">
    <location>
        <begin position="479"/>
        <end position="496"/>
    </location>
</feature>
<accession>A0A3L7DUV1</accession>
<feature type="domain" description="VanZ-like" evidence="2">
    <location>
        <begin position="219"/>
        <end position="339"/>
    </location>
</feature>
<keyword evidence="1" id="KW-0472">Membrane</keyword>
<feature type="transmembrane region" description="Helical" evidence="1">
    <location>
        <begin position="686"/>
        <end position="707"/>
    </location>
</feature>
<feature type="transmembrane region" description="Helical" evidence="1">
    <location>
        <begin position="753"/>
        <end position="770"/>
    </location>
</feature>
<sequence length="858" mass="95628">MPGTTARILSTPRLPRPEEQCGYCKRYIPASPALSVKTSMVSTGVHTASNARSDNHYSKVMLARWLYLPACLYLVFVVYGSLVPLNFTPLPLAEAIDRFRQIRFLNLGIGSRADWVANGLLMIPLAFLVCGSMWGKSRGAKLVAALVALIFCATLGIFIEFVQIFFPPRTVSQNDVFAQTLGSVIGVLLWWRTGSLYLSYIERFSAASGTRSVAEKALWGYLALVYGYSLLPLDLTISPVEVYHKWEEGKVVLIPFSALPDAPIEFIYELLTDIVVWVPVSLLLVLSARKTVAGAILWTVAVAALLECLQLFVFSRVTDITDIFTALLGAVAGAVIARRFSQGSDTPAMPAPGAQWQKVALGALLFSVWAAILMLVFWYPYDFNFDGSFLRQRVGRFAEVPFRSYYMGTEFRAITELIRRIFFFMPLGAILFLARPAQLPHFLSRAYTACAVLAMLCVAVVIELGQTAIAEKFPSNTDVVLQFIGGALGFFGAGFVQSRVLNKSVTAPQTEPASIEPPAPLSTQSVVVWNLATALFLLFTLLVASGVASALLGSQAIPYNIRELVAGDYRWIRVLGLIFTAYWVFGLPMTVLLPRLRHLKPGNINFPGPVVGFITVHSLVTWVLVWLVFPLESIHDIVGAPVWESFRFIELTLRFLGLFLFISTLTWLASALVLSQVYAVRLRKAVLITTLIAALLLAYFVVIRWAGTDNIIELLPGRGRSWAVLFVPAYLMLLVYCGLSLSFVRYFGSRKRWMHLLLPLVSAPLGYWLLNQGLEQFILKYGKVFSAMQFLLSANRDNYLEPGQLFMRFCVAHYALIFAISLLQLQLWLSLWSQFVRRTSSTSPLFDYTNQPPKPPRR</sequence>
<dbReference type="Proteomes" id="UP000265509">
    <property type="component" value="Unassembled WGS sequence"/>
</dbReference>